<gene>
    <name evidence="1" type="ORF">MGSAQ_002743</name>
</gene>
<organism evidence="1">
    <name type="scientific">marine sediment metagenome</name>
    <dbReference type="NCBI Taxonomy" id="412755"/>
    <lineage>
        <taxon>unclassified sequences</taxon>
        <taxon>metagenomes</taxon>
        <taxon>ecological metagenomes</taxon>
    </lineage>
</organism>
<reference evidence="1" key="1">
    <citation type="submission" date="2013-11" db="EMBL/GenBank/DDBJ databases">
        <title>Microbial diversity, functional groups and degradation webs in Northern and Southern Mediterranean and Red Sea marine crude oil polluted sites.</title>
        <authorList>
            <person name="Daffonchio D."/>
            <person name="Mapelli F."/>
            <person name="Ferrer M."/>
            <person name="Richter M."/>
            <person name="Cherif A."/>
            <person name="Malkawi H.I."/>
            <person name="Yakimov M.M."/>
            <person name="Abdel-Fattah Y.R."/>
            <person name="Blaghen M."/>
            <person name="Golyshin P.N."/>
            <person name="Kalogerakis N."/>
            <person name="Boon N."/>
            <person name="Magagnini M."/>
            <person name="Fava F."/>
        </authorList>
    </citation>
    <scope>NUCLEOTIDE SEQUENCE</scope>
</reference>
<dbReference type="AlphaFoldDB" id="A0A1B6NR50"/>
<proteinExistence type="predicted"/>
<evidence type="ECO:0000313" key="1">
    <source>
        <dbReference type="EMBL" id="KTF05761.1"/>
    </source>
</evidence>
<accession>A0A1B6NR50</accession>
<dbReference type="EMBL" id="AYSL01001582">
    <property type="protein sequence ID" value="KTF05761.1"/>
    <property type="molecule type" value="Genomic_DNA"/>
</dbReference>
<comment type="caution">
    <text evidence="1">The sequence shown here is derived from an EMBL/GenBank/DDBJ whole genome shotgun (WGS) entry which is preliminary data.</text>
</comment>
<feature type="non-terminal residue" evidence="1">
    <location>
        <position position="1"/>
    </location>
</feature>
<protein>
    <submittedName>
        <fullName evidence="1">Uncharacterized protein</fullName>
    </submittedName>
</protein>
<name>A0A1B6NR50_9ZZZZ</name>
<sequence>KQTKELNVWRNSTLKALTTRLRATKPALTMRLKPEK</sequence>